<proteinExistence type="inferred from homology"/>
<keyword evidence="5" id="KW-1133">Transmembrane helix</keyword>
<dbReference type="EMBL" id="JRLV01000036">
    <property type="protein sequence ID" value="KGO78673.1"/>
    <property type="molecule type" value="Genomic_DNA"/>
</dbReference>
<evidence type="ECO:0000256" key="7">
    <source>
        <dbReference type="RuleBase" id="RU003879"/>
    </source>
</evidence>
<comment type="subcellular location">
    <subcellularLocation>
        <location evidence="1">Cell membrane</location>
        <topology evidence="1">Single-pass membrane protein</topology>
    </subcellularLocation>
    <subcellularLocation>
        <location evidence="7">Cell membrane</location>
        <topology evidence="7">Single-pass type II membrane protein</topology>
    </subcellularLocation>
</comment>
<evidence type="ECO:0000256" key="3">
    <source>
        <dbReference type="ARBA" id="ARBA00022475"/>
    </source>
</evidence>
<dbReference type="Pfam" id="PF02472">
    <property type="entry name" value="ExbD"/>
    <property type="match status" value="1"/>
</dbReference>
<evidence type="ECO:0000313" key="9">
    <source>
        <dbReference type="Proteomes" id="UP000030129"/>
    </source>
</evidence>
<evidence type="ECO:0000256" key="2">
    <source>
        <dbReference type="ARBA" id="ARBA00005811"/>
    </source>
</evidence>
<evidence type="ECO:0000256" key="1">
    <source>
        <dbReference type="ARBA" id="ARBA00004162"/>
    </source>
</evidence>
<keyword evidence="4 7" id="KW-0812">Transmembrane</keyword>
<keyword evidence="7" id="KW-0653">Protein transport</keyword>
<keyword evidence="7" id="KW-0813">Transport</keyword>
<dbReference type="PANTHER" id="PTHR30558:SF3">
    <property type="entry name" value="BIOPOLYMER TRANSPORT PROTEIN EXBD-RELATED"/>
    <property type="match status" value="1"/>
</dbReference>
<evidence type="ECO:0000256" key="5">
    <source>
        <dbReference type="ARBA" id="ARBA00022989"/>
    </source>
</evidence>
<dbReference type="STRING" id="1406840.Q763_17345"/>
<evidence type="ECO:0008006" key="10">
    <source>
        <dbReference type="Google" id="ProtNLM"/>
    </source>
</evidence>
<dbReference type="GO" id="GO:0005886">
    <property type="term" value="C:plasma membrane"/>
    <property type="evidence" value="ECO:0007669"/>
    <property type="project" value="UniProtKB-SubCell"/>
</dbReference>
<comment type="caution">
    <text evidence="8">The sequence shown here is derived from an EMBL/GenBank/DDBJ whole genome shotgun (WGS) entry which is preliminary data.</text>
</comment>
<keyword evidence="3" id="KW-1003">Cell membrane</keyword>
<evidence type="ECO:0000256" key="4">
    <source>
        <dbReference type="ARBA" id="ARBA00022692"/>
    </source>
</evidence>
<keyword evidence="6" id="KW-0472">Membrane</keyword>
<dbReference type="PANTHER" id="PTHR30558">
    <property type="entry name" value="EXBD MEMBRANE COMPONENT OF PMF-DRIVEN MACROMOLECULE IMPORT SYSTEM"/>
    <property type="match status" value="1"/>
</dbReference>
<organism evidence="8 9">
    <name type="scientific">Flavobacterium beibuense F44-8</name>
    <dbReference type="NCBI Taxonomy" id="1406840"/>
    <lineage>
        <taxon>Bacteria</taxon>
        <taxon>Pseudomonadati</taxon>
        <taxon>Bacteroidota</taxon>
        <taxon>Flavobacteriia</taxon>
        <taxon>Flavobacteriales</taxon>
        <taxon>Flavobacteriaceae</taxon>
        <taxon>Flavobacterium</taxon>
    </lineage>
</organism>
<accession>A0A0A2LHP9</accession>
<evidence type="ECO:0000313" key="8">
    <source>
        <dbReference type="EMBL" id="KGO78673.1"/>
    </source>
</evidence>
<dbReference type="Proteomes" id="UP000030129">
    <property type="component" value="Unassembled WGS sequence"/>
</dbReference>
<sequence length="204" mass="23063">MPRVKIKKRKQILDMTAMVDVAFLLLTFLILTAKPKDIDLLPVELPLSTEQPTLADDAIVITIGKEKTTLSIREKSVRKLTLEKMAKRYGISFTEAEKAEFINTDTYGLPLNQLSGYLSLPAVQQEKYPVVGIPLDSIGNKPSEFYHWIFEARTSAKELHNKDLPVAIKGDGNEKYPYVKNIINILQSQKINRFSLVTSLETEI</sequence>
<protein>
    <recommendedName>
        <fullName evidence="10">Biopolymer transporter ExbD</fullName>
    </recommendedName>
</protein>
<keyword evidence="9" id="KW-1185">Reference proteome</keyword>
<gene>
    <name evidence="8" type="ORF">Q763_17345</name>
</gene>
<reference evidence="8 9" key="1">
    <citation type="submission" date="2013-09" db="EMBL/GenBank/DDBJ databases">
        <authorList>
            <person name="Zeng Z."/>
            <person name="Chen C."/>
        </authorList>
    </citation>
    <scope>NUCLEOTIDE SEQUENCE [LARGE SCALE GENOMIC DNA]</scope>
    <source>
        <strain evidence="8 9">F44-8</strain>
    </source>
</reference>
<comment type="similarity">
    <text evidence="2 7">Belongs to the ExbD/TolR family.</text>
</comment>
<dbReference type="eggNOG" id="COG0848">
    <property type="taxonomic scope" value="Bacteria"/>
</dbReference>
<dbReference type="GO" id="GO:0015031">
    <property type="term" value="P:protein transport"/>
    <property type="evidence" value="ECO:0007669"/>
    <property type="project" value="UniProtKB-KW"/>
</dbReference>
<dbReference type="GO" id="GO:0022857">
    <property type="term" value="F:transmembrane transporter activity"/>
    <property type="evidence" value="ECO:0007669"/>
    <property type="project" value="InterPro"/>
</dbReference>
<dbReference type="AlphaFoldDB" id="A0A0A2LHP9"/>
<evidence type="ECO:0000256" key="6">
    <source>
        <dbReference type="ARBA" id="ARBA00023136"/>
    </source>
</evidence>
<dbReference type="InterPro" id="IPR003400">
    <property type="entry name" value="ExbD"/>
</dbReference>
<name>A0A0A2LHP9_9FLAO</name>
<dbReference type="RefSeq" id="WP_035136249.1">
    <property type="nucleotide sequence ID" value="NZ_JRLV01000036.1"/>
</dbReference>